<comment type="caution">
    <text evidence="9">The sequence shown here is derived from an EMBL/GenBank/DDBJ whole genome shotgun (WGS) entry which is preliminary data.</text>
</comment>
<dbReference type="PANTHER" id="PTHR16056">
    <property type="entry name" value="REGULATOR OF MICROTUBULE DYNAMICS PROTEIN"/>
    <property type="match status" value="1"/>
</dbReference>
<keyword evidence="3" id="KW-0963">Cytoplasm</keyword>
<evidence type="ECO:0000256" key="7">
    <source>
        <dbReference type="ARBA" id="ARBA00039966"/>
    </source>
</evidence>
<evidence type="ECO:0000256" key="8">
    <source>
        <dbReference type="ARBA" id="ARBA00041958"/>
    </source>
</evidence>
<evidence type="ECO:0000256" key="4">
    <source>
        <dbReference type="ARBA" id="ARBA00022737"/>
    </source>
</evidence>
<keyword evidence="4" id="KW-0677">Repeat</keyword>
<dbReference type="GO" id="GO:0005737">
    <property type="term" value="C:cytoplasm"/>
    <property type="evidence" value="ECO:0007669"/>
    <property type="project" value="TreeGrafter"/>
</dbReference>
<accession>A0A395LXD2</accession>
<sequence>MRLLAYFYFYLFGCLPLQQSISAGDEAFLKMDYPNAIAIYEAALEKSPDNADLLWRLARVYVCQGEVVPFSEKESFYRKAEHYARRAIKADSNKSEAYTWLAAALGNLAMYYGGGAKVQLVSEIKWALDKAIALNPKDDVAYSILGSFYRSLASVGWFERQVANVFLGGLPEGGVAEAEQALQKAIELSPKTMRHHYELGMLYMEHNRRSEARKAFEAAQQCPILIASDRWRLSQVKKMIAYIDEQLR</sequence>
<dbReference type="Gene3D" id="1.25.40.10">
    <property type="entry name" value="Tetratricopeptide repeat domain"/>
    <property type="match status" value="1"/>
</dbReference>
<name>A0A395LXD2_9BACT</name>
<evidence type="ECO:0000256" key="6">
    <source>
        <dbReference type="ARBA" id="ARBA00023212"/>
    </source>
</evidence>
<dbReference type="GO" id="GO:0097431">
    <property type="term" value="C:mitotic spindle pole"/>
    <property type="evidence" value="ECO:0007669"/>
    <property type="project" value="TreeGrafter"/>
</dbReference>
<gene>
    <name evidence="9" type="ORF">D0433_12370</name>
</gene>
<dbReference type="InterPro" id="IPR049039">
    <property type="entry name" value="RMD1-3_a_helical_rpt"/>
</dbReference>
<organism evidence="9 10">
    <name type="scientific">Candidatus Thermochlorobacter aerophilus</name>
    <dbReference type="NCBI Taxonomy" id="1868324"/>
    <lineage>
        <taxon>Bacteria</taxon>
        <taxon>Pseudomonadati</taxon>
        <taxon>Chlorobiota</taxon>
        <taxon>Chlorobiia</taxon>
        <taxon>Chlorobiales</taxon>
        <taxon>Candidatus Thermochlorobacteriaceae</taxon>
        <taxon>Candidatus Thermochlorobacter</taxon>
    </lineage>
</organism>
<dbReference type="GO" id="GO:0005876">
    <property type="term" value="C:spindle microtubule"/>
    <property type="evidence" value="ECO:0007669"/>
    <property type="project" value="TreeGrafter"/>
</dbReference>
<keyword evidence="6" id="KW-0206">Cytoskeleton</keyword>
<dbReference type="Proteomes" id="UP000266389">
    <property type="component" value="Unassembled WGS sequence"/>
</dbReference>
<evidence type="ECO:0000313" key="9">
    <source>
        <dbReference type="EMBL" id="RFM23161.1"/>
    </source>
</evidence>
<comment type="subcellular location">
    <subcellularLocation>
        <location evidence="1">Cytoplasm</location>
        <location evidence="1">Cytoskeleton</location>
    </subcellularLocation>
</comment>
<dbReference type="EMBL" id="PHFL01000069">
    <property type="protein sequence ID" value="RFM23161.1"/>
    <property type="molecule type" value="Genomic_DNA"/>
</dbReference>
<keyword evidence="5" id="KW-0802">TPR repeat</keyword>
<evidence type="ECO:0000313" key="10">
    <source>
        <dbReference type="Proteomes" id="UP000266389"/>
    </source>
</evidence>
<evidence type="ECO:0000256" key="1">
    <source>
        <dbReference type="ARBA" id="ARBA00004245"/>
    </source>
</evidence>
<dbReference type="PANTHER" id="PTHR16056:SF16">
    <property type="entry name" value="REGULATOR OF MICROTUBULE DYNAMICS PROTEIN 1"/>
    <property type="match status" value="1"/>
</dbReference>
<comment type="subunit">
    <text evidence="2">Interacts with microtubules.</text>
</comment>
<proteinExistence type="predicted"/>
<evidence type="ECO:0000256" key="3">
    <source>
        <dbReference type="ARBA" id="ARBA00022490"/>
    </source>
</evidence>
<dbReference type="InterPro" id="IPR011990">
    <property type="entry name" value="TPR-like_helical_dom_sf"/>
</dbReference>
<reference evidence="9 10" key="1">
    <citation type="journal article" date="2011" name="ISME J.">
        <title>Community ecology of hot spring cyanobacterial mats: predominant populations and their functional potential.</title>
        <authorList>
            <person name="Klatt C.G."/>
            <person name="Wood J.M."/>
            <person name="Rusch D.B."/>
            <person name="Bateson M.M."/>
            <person name="Hamamura N."/>
            <person name="Heidelberg J.F."/>
            <person name="Grossman A.R."/>
            <person name="Bhaya D."/>
            <person name="Cohan F.M."/>
            <person name="Kuhl M."/>
            <person name="Bryant D.A."/>
            <person name="Ward D.M."/>
        </authorList>
    </citation>
    <scope>NUCLEOTIDE SEQUENCE [LARGE SCALE GENOMIC DNA]</scope>
    <source>
        <strain evidence="9">OS</strain>
    </source>
</reference>
<dbReference type="AlphaFoldDB" id="A0A395LXD2"/>
<dbReference type="SUPFAM" id="SSF48452">
    <property type="entry name" value="TPR-like"/>
    <property type="match status" value="1"/>
</dbReference>
<dbReference type="Pfam" id="PF21033">
    <property type="entry name" value="RMD1-3"/>
    <property type="match status" value="1"/>
</dbReference>
<evidence type="ECO:0000256" key="5">
    <source>
        <dbReference type="ARBA" id="ARBA00022803"/>
    </source>
</evidence>
<dbReference type="GO" id="GO:0008017">
    <property type="term" value="F:microtubule binding"/>
    <property type="evidence" value="ECO:0007669"/>
    <property type="project" value="TreeGrafter"/>
</dbReference>
<evidence type="ECO:0000256" key="2">
    <source>
        <dbReference type="ARBA" id="ARBA00011375"/>
    </source>
</evidence>
<protein>
    <recommendedName>
        <fullName evidence="7">Regulator of microtubule dynamics protein 1</fullName>
    </recommendedName>
    <alternativeName>
        <fullName evidence="8">Protein FAM82B</fullName>
    </alternativeName>
</protein>